<keyword evidence="3 7" id="KW-0812">Transmembrane</keyword>
<accession>A0ABZ2KTR3</accession>
<sequence>MFGVLRHRDFRLAWMGYTASAAATGMLPTFLTLHVLHTQGALTAVGLVLGSTTAGFLVGALFGGLLVDRIPRRWALVASSALRGCALLAVVPAFDSALWLACACAALAGTGEGVYRSAYQATVAHVVPEPERQQANAATALSMRICLTGVPTAAVLLYGRCGGRASFRLAAALWLLSAGAAILLRPARTDATKNAITPPRRSLFADYKEGFAEALRHRWFLTGLGALVVWLACGEAASKLMLPKVSQEHFGGDLMMGIAPGVYSAGAVAGALLLARWTPRHPGTLAFAGLSLFGLVPLSLWVGDRAWLIVAAYALGGMGIELFNIPWFTALQREVPAEKLGRISALDFLVSYGLAPVGLAGLPYLFLWLGEKPVLVGCGLAVMLAAGLSLLVPGTARLSDPERDANATSREGEMLSRARQSPLPP</sequence>
<comment type="subcellular location">
    <subcellularLocation>
        <location evidence="1">Cell membrane</location>
        <topology evidence="1">Multi-pass membrane protein</topology>
    </subcellularLocation>
</comment>
<dbReference type="Proteomes" id="UP001374803">
    <property type="component" value="Chromosome"/>
</dbReference>
<dbReference type="CDD" id="cd06173">
    <property type="entry name" value="MFS_MefA_like"/>
    <property type="match status" value="1"/>
</dbReference>
<feature type="transmembrane region" description="Helical" evidence="7">
    <location>
        <begin position="97"/>
        <end position="115"/>
    </location>
</feature>
<dbReference type="PANTHER" id="PTHR23513:SF11">
    <property type="entry name" value="STAPHYLOFERRIN A TRANSPORTER"/>
    <property type="match status" value="1"/>
</dbReference>
<keyword evidence="5 7" id="KW-0472">Membrane</keyword>
<dbReference type="PANTHER" id="PTHR23513">
    <property type="entry name" value="INTEGRAL MEMBRANE EFFLUX PROTEIN-RELATED"/>
    <property type="match status" value="1"/>
</dbReference>
<evidence type="ECO:0000256" key="4">
    <source>
        <dbReference type="ARBA" id="ARBA00022989"/>
    </source>
</evidence>
<feature type="transmembrane region" description="Helical" evidence="7">
    <location>
        <begin position="282"/>
        <end position="300"/>
    </location>
</feature>
<evidence type="ECO:0000256" key="3">
    <source>
        <dbReference type="ARBA" id="ARBA00022692"/>
    </source>
</evidence>
<evidence type="ECO:0000313" key="8">
    <source>
        <dbReference type="EMBL" id="WXB01907.1"/>
    </source>
</evidence>
<dbReference type="InterPro" id="IPR036259">
    <property type="entry name" value="MFS_trans_sf"/>
</dbReference>
<evidence type="ECO:0000256" key="6">
    <source>
        <dbReference type="SAM" id="MobiDB-lite"/>
    </source>
</evidence>
<dbReference type="InterPro" id="IPR011701">
    <property type="entry name" value="MFS"/>
</dbReference>
<feature type="transmembrane region" description="Helical" evidence="7">
    <location>
        <begin position="374"/>
        <end position="393"/>
    </location>
</feature>
<feature type="transmembrane region" description="Helical" evidence="7">
    <location>
        <begin position="306"/>
        <end position="328"/>
    </location>
</feature>
<dbReference type="Pfam" id="PF07690">
    <property type="entry name" value="MFS_1"/>
    <property type="match status" value="1"/>
</dbReference>
<name>A0ABZ2KTR3_9BACT</name>
<keyword evidence="2" id="KW-1003">Cell membrane</keyword>
<gene>
    <name evidence="8" type="ORF">LVJ94_33945</name>
</gene>
<dbReference type="EMBL" id="CP089983">
    <property type="protein sequence ID" value="WXB01907.1"/>
    <property type="molecule type" value="Genomic_DNA"/>
</dbReference>
<reference evidence="8" key="1">
    <citation type="submission" date="2021-12" db="EMBL/GenBank/DDBJ databases">
        <title>Discovery of the Pendulisporaceae a myxobacterial family with distinct sporulation behavior and unique specialized metabolism.</title>
        <authorList>
            <person name="Garcia R."/>
            <person name="Popoff A."/>
            <person name="Bader C.D."/>
            <person name="Loehr J."/>
            <person name="Walesch S."/>
            <person name="Walt C."/>
            <person name="Boldt J."/>
            <person name="Bunk B."/>
            <person name="Haeckl F.J.F.P.J."/>
            <person name="Gunesch A.P."/>
            <person name="Birkelbach J."/>
            <person name="Nuebel U."/>
            <person name="Pietschmann T."/>
            <person name="Bach T."/>
            <person name="Mueller R."/>
        </authorList>
    </citation>
    <scope>NUCLEOTIDE SEQUENCE</scope>
    <source>
        <strain evidence="8">MSr11367</strain>
    </source>
</reference>
<organism evidence="8 9">
    <name type="scientific">Pendulispora rubella</name>
    <dbReference type="NCBI Taxonomy" id="2741070"/>
    <lineage>
        <taxon>Bacteria</taxon>
        <taxon>Pseudomonadati</taxon>
        <taxon>Myxococcota</taxon>
        <taxon>Myxococcia</taxon>
        <taxon>Myxococcales</taxon>
        <taxon>Sorangiineae</taxon>
        <taxon>Pendulisporaceae</taxon>
        <taxon>Pendulispora</taxon>
    </lineage>
</organism>
<dbReference type="SUPFAM" id="SSF103473">
    <property type="entry name" value="MFS general substrate transporter"/>
    <property type="match status" value="1"/>
</dbReference>
<feature type="transmembrane region" description="Helical" evidence="7">
    <location>
        <begin position="165"/>
        <end position="184"/>
    </location>
</feature>
<protein>
    <submittedName>
        <fullName evidence="8">MFS transporter</fullName>
    </submittedName>
</protein>
<feature type="transmembrane region" description="Helical" evidence="7">
    <location>
        <begin position="254"/>
        <end position="275"/>
    </location>
</feature>
<feature type="transmembrane region" description="Helical" evidence="7">
    <location>
        <begin position="219"/>
        <end position="242"/>
    </location>
</feature>
<evidence type="ECO:0000256" key="7">
    <source>
        <dbReference type="SAM" id="Phobius"/>
    </source>
</evidence>
<proteinExistence type="predicted"/>
<feature type="transmembrane region" description="Helical" evidence="7">
    <location>
        <begin position="42"/>
        <end position="67"/>
    </location>
</feature>
<feature type="transmembrane region" description="Helical" evidence="7">
    <location>
        <begin position="349"/>
        <end position="368"/>
    </location>
</feature>
<evidence type="ECO:0000256" key="5">
    <source>
        <dbReference type="ARBA" id="ARBA00023136"/>
    </source>
</evidence>
<evidence type="ECO:0000256" key="2">
    <source>
        <dbReference type="ARBA" id="ARBA00022475"/>
    </source>
</evidence>
<keyword evidence="4 7" id="KW-1133">Transmembrane helix</keyword>
<evidence type="ECO:0000256" key="1">
    <source>
        <dbReference type="ARBA" id="ARBA00004651"/>
    </source>
</evidence>
<keyword evidence="9" id="KW-1185">Reference proteome</keyword>
<dbReference type="RefSeq" id="WP_394831526.1">
    <property type="nucleotide sequence ID" value="NZ_CP089929.1"/>
</dbReference>
<feature type="region of interest" description="Disordered" evidence="6">
    <location>
        <begin position="400"/>
        <end position="425"/>
    </location>
</feature>
<feature type="transmembrane region" description="Helical" evidence="7">
    <location>
        <begin position="12"/>
        <end position="36"/>
    </location>
</feature>
<feature type="compositionally biased region" description="Basic and acidic residues" evidence="6">
    <location>
        <begin position="400"/>
        <end position="416"/>
    </location>
</feature>
<evidence type="ECO:0000313" key="9">
    <source>
        <dbReference type="Proteomes" id="UP001374803"/>
    </source>
</evidence>
<dbReference type="Gene3D" id="1.20.1250.20">
    <property type="entry name" value="MFS general substrate transporter like domains"/>
    <property type="match status" value="1"/>
</dbReference>